<reference evidence="1" key="2">
    <citation type="journal article" date="2015" name="Data Brief">
        <title>Shoot transcriptome of the giant reed, Arundo donax.</title>
        <authorList>
            <person name="Barrero R.A."/>
            <person name="Guerrero F.D."/>
            <person name="Moolhuijzen P."/>
            <person name="Goolsby J.A."/>
            <person name="Tidwell J."/>
            <person name="Bellgard S.E."/>
            <person name="Bellgard M.I."/>
        </authorList>
    </citation>
    <scope>NUCLEOTIDE SEQUENCE</scope>
    <source>
        <tissue evidence="1">Shoot tissue taken approximately 20 cm above the soil surface</tissue>
    </source>
</reference>
<proteinExistence type="predicted"/>
<name>A0A0A8ZI61_ARUDO</name>
<reference evidence="1" key="1">
    <citation type="submission" date="2014-09" db="EMBL/GenBank/DDBJ databases">
        <authorList>
            <person name="Magalhaes I.L.F."/>
            <person name="Oliveira U."/>
            <person name="Santos F.R."/>
            <person name="Vidigal T.H.D.A."/>
            <person name="Brescovit A.D."/>
            <person name="Santos A.J."/>
        </authorList>
    </citation>
    <scope>NUCLEOTIDE SEQUENCE</scope>
    <source>
        <tissue evidence="1">Shoot tissue taken approximately 20 cm above the soil surface</tissue>
    </source>
</reference>
<dbReference type="EMBL" id="GBRH01258836">
    <property type="protein sequence ID" value="JAD39059.1"/>
    <property type="molecule type" value="Transcribed_RNA"/>
</dbReference>
<protein>
    <submittedName>
        <fullName evidence="1">Uncharacterized protein</fullName>
    </submittedName>
</protein>
<evidence type="ECO:0000313" key="1">
    <source>
        <dbReference type="EMBL" id="JAD39059.1"/>
    </source>
</evidence>
<accession>A0A0A8ZI61</accession>
<sequence length="81" mass="8653">MFPSITPGKVPFEVVQNFIAYQTAALAVLRPPATDGLQASLQLEPAPRRRIRHLHIARSSAFLSLLSPGTVPDSGEPSSSS</sequence>
<dbReference type="AlphaFoldDB" id="A0A0A8ZI61"/>
<organism evidence="1">
    <name type="scientific">Arundo donax</name>
    <name type="common">Giant reed</name>
    <name type="synonym">Donax arundinaceus</name>
    <dbReference type="NCBI Taxonomy" id="35708"/>
    <lineage>
        <taxon>Eukaryota</taxon>
        <taxon>Viridiplantae</taxon>
        <taxon>Streptophyta</taxon>
        <taxon>Embryophyta</taxon>
        <taxon>Tracheophyta</taxon>
        <taxon>Spermatophyta</taxon>
        <taxon>Magnoliopsida</taxon>
        <taxon>Liliopsida</taxon>
        <taxon>Poales</taxon>
        <taxon>Poaceae</taxon>
        <taxon>PACMAD clade</taxon>
        <taxon>Arundinoideae</taxon>
        <taxon>Arundineae</taxon>
        <taxon>Arundo</taxon>
    </lineage>
</organism>